<comment type="caution">
    <text evidence="1">The sequence shown here is derived from an EMBL/GenBank/DDBJ whole genome shotgun (WGS) entry which is preliminary data.</text>
</comment>
<dbReference type="PANTHER" id="PTHR36847">
    <property type="entry name" value="AMIDOLIGASE ENZYME"/>
    <property type="match status" value="1"/>
</dbReference>
<dbReference type="OrthoDB" id="5291055at2759"/>
<sequence>MDGYSSWPNYKFGVELEMFLVFKHLNADIENGRTIRGKLERAADHIIQRYSEAIRGSDVIYHGMESLNWRHRLRHSVLWGTKNSWEVHNDPSLYPFGIAQCNGWPLEFASPIFDYSVMMVPDYAVRGSRRISPWLPSIIKLFHVLEDETIILVDDERAALQVSVSTNDHYGWDNLDQVKSLAKSILYFESAIRTFLPQPRRDNNYAKWNGSPTQMSSTTSYMNPRFQDTSGGVGSRIALVDACATLEDLVKLMNNGGPCWSWNFMDLKADLTSNLIHGRVEFRSPPGVDNWRECAAWIHFTMEFVHAAVSTQTTIHRLVQFEDDWDGLMKFLDSVYPLISKDSKLKYRRELGIPDH</sequence>
<keyword evidence="2" id="KW-1185">Reference proteome</keyword>
<accession>A0A364L1B5</accession>
<evidence type="ECO:0000313" key="2">
    <source>
        <dbReference type="Proteomes" id="UP000249363"/>
    </source>
</evidence>
<proteinExistence type="predicted"/>
<dbReference type="AlphaFoldDB" id="A0A364L1B5"/>
<protein>
    <submittedName>
        <fullName evidence="1">Uncharacterized protein</fullName>
    </submittedName>
</protein>
<gene>
    <name evidence="1" type="ORF">BHQ10_005597</name>
</gene>
<dbReference type="PANTHER" id="PTHR36847:SF1">
    <property type="entry name" value="AMIDOLIGASE ENZYME"/>
    <property type="match status" value="1"/>
</dbReference>
<dbReference type="GeneID" id="63794813"/>
<evidence type="ECO:0000313" key="1">
    <source>
        <dbReference type="EMBL" id="RAO69585.1"/>
    </source>
</evidence>
<dbReference type="EMBL" id="MIKG01000010">
    <property type="protein sequence ID" value="RAO69585.1"/>
    <property type="molecule type" value="Genomic_DNA"/>
</dbReference>
<reference evidence="1 2" key="1">
    <citation type="journal article" date="2017" name="Biotechnol. Biofuels">
        <title>Differential beta-glucosidase expression as a function of carbon source availability in Talaromyces amestolkiae: a genomic and proteomic approach.</title>
        <authorList>
            <person name="de Eugenio L.I."/>
            <person name="Mendez-Liter J.A."/>
            <person name="Nieto-Dominguez M."/>
            <person name="Alonso L."/>
            <person name="Gil-Munoz J."/>
            <person name="Barriuso J."/>
            <person name="Prieto A."/>
            <person name="Martinez M.J."/>
        </authorList>
    </citation>
    <scope>NUCLEOTIDE SEQUENCE [LARGE SCALE GENOMIC DNA]</scope>
    <source>
        <strain evidence="1 2">CIB</strain>
    </source>
</reference>
<organism evidence="1 2">
    <name type="scientific">Talaromyces amestolkiae</name>
    <dbReference type="NCBI Taxonomy" id="1196081"/>
    <lineage>
        <taxon>Eukaryota</taxon>
        <taxon>Fungi</taxon>
        <taxon>Dikarya</taxon>
        <taxon>Ascomycota</taxon>
        <taxon>Pezizomycotina</taxon>
        <taxon>Eurotiomycetes</taxon>
        <taxon>Eurotiomycetidae</taxon>
        <taxon>Eurotiales</taxon>
        <taxon>Trichocomaceae</taxon>
        <taxon>Talaromyces</taxon>
        <taxon>Talaromyces sect. Talaromyces</taxon>
    </lineage>
</organism>
<dbReference type="Proteomes" id="UP000249363">
    <property type="component" value="Unassembled WGS sequence"/>
</dbReference>
<name>A0A364L1B5_TALAM</name>
<dbReference type="RefSeq" id="XP_040734101.1">
    <property type="nucleotide sequence ID" value="XM_040878090.1"/>
</dbReference>